<feature type="compositionally biased region" description="Low complexity" evidence="5">
    <location>
        <begin position="279"/>
        <end position="290"/>
    </location>
</feature>
<evidence type="ECO:0000259" key="7">
    <source>
        <dbReference type="PROSITE" id="PS50145"/>
    </source>
</evidence>
<dbReference type="PROSITE" id="PS50089">
    <property type="entry name" value="ZF_RING_2"/>
    <property type="match status" value="1"/>
</dbReference>
<evidence type="ECO:0000313" key="8">
    <source>
        <dbReference type="EMBL" id="KAJ7703044.1"/>
    </source>
</evidence>
<protein>
    <submittedName>
        <fullName evidence="8">Uncharacterized protein</fullName>
    </submittedName>
</protein>
<feature type="non-terminal residue" evidence="8">
    <location>
        <position position="1"/>
    </location>
</feature>
<dbReference type="SUPFAM" id="SSF57850">
    <property type="entry name" value="RING/U-box"/>
    <property type="match status" value="1"/>
</dbReference>
<keyword evidence="1 4" id="KW-0479">Metal-binding</keyword>
<evidence type="ECO:0000256" key="3">
    <source>
        <dbReference type="ARBA" id="ARBA00022833"/>
    </source>
</evidence>
<gene>
    <name evidence="8" type="ORF">B0H17DRAFT_1041366</name>
</gene>
<feature type="zinc finger region" description="TRAF-type" evidence="4">
    <location>
        <begin position="98"/>
        <end position="150"/>
    </location>
</feature>
<evidence type="ECO:0000256" key="5">
    <source>
        <dbReference type="SAM" id="MobiDB-lite"/>
    </source>
</evidence>
<evidence type="ECO:0000256" key="2">
    <source>
        <dbReference type="ARBA" id="ARBA00022771"/>
    </source>
</evidence>
<organism evidence="8 9">
    <name type="scientific">Mycena rosella</name>
    <name type="common">Pink bonnet</name>
    <name type="synonym">Agaricus rosellus</name>
    <dbReference type="NCBI Taxonomy" id="1033263"/>
    <lineage>
        <taxon>Eukaryota</taxon>
        <taxon>Fungi</taxon>
        <taxon>Dikarya</taxon>
        <taxon>Basidiomycota</taxon>
        <taxon>Agaricomycotina</taxon>
        <taxon>Agaricomycetes</taxon>
        <taxon>Agaricomycetidae</taxon>
        <taxon>Agaricales</taxon>
        <taxon>Marasmiineae</taxon>
        <taxon>Mycenaceae</taxon>
        <taxon>Mycena</taxon>
    </lineage>
</organism>
<evidence type="ECO:0000259" key="6">
    <source>
        <dbReference type="PROSITE" id="PS50089"/>
    </source>
</evidence>
<feature type="domain" description="TRAF-type" evidence="7">
    <location>
        <begin position="98"/>
        <end position="150"/>
    </location>
</feature>
<feature type="domain" description="RING-type" evidence="6">
    <location>
        <begin position="15"/>
        <end position="54"/>
    </location>
</feature>
<feature type="compositionally biased region" description="Polar residues" evidence="5">
    <location>
        <begin position="291"/>
        <end position="303"/>
    </location>
</feature>
<dbReference type="InterPro" id="IPR013083">
    <property type="entry name" value="Znf_RING/FYVE/PHD"/>
</dbReference>
<dbReference type="PROSITE" id="PS00518">
    <property type="entry name" value="ZF_RING_1"/>
    <property type="match status" value="1"/>
</dbReference>
<dbReference type="Pfam" id="PF13923">
    <property type="entry name" value="zf-C3HC4_2"/>
    <property type="match status" value="1"/>
</dbReference>
<dbReference type="SMART" id="SM00184">
    <property type="entry name" value="RING"/>
    <property type="match status" value="1"/>
</dbReference>
<dbReference type="EMBL" id="JARKIE010000013">
    <property type="protein sequence ID" value="KAJ7703044.1"/>
    <property type="molecule type" value="Genomic_DNA"/>
</dbReference>
<dbReference type="GO" id="GO:0008270">
    <property type="term" value="F:zinc ion binding"/>
    <property type="evidence" value="ECO:0007669"/>
    <property type="project" value="UniProtKB-KW"/>
</dbReference>
<proteinExistence type="predicted"/>
<evidence type="ECO:0000313" key="9">
    <source>
        <dbReference type="Proteomes" id="UP001221757"/>
    </source>
</evidence>
<keyword evidence="9" id="KW-1185">Reference proteome</keyword>
<dbReference type="Gene3D" id="3.30.40.10">
    <property type="entry name" value="Zinc/RING finger domain, C3HC4 (zinc finger)"/>
    <property type="match status" value="2"/>
</dbReference>
<dbReference type="PROSITE" id="PS50145">
    <property type="entry name" value="ZF_TRAF"/>
    <property type="match status" value="2"/>
</dbReference>
<evidence type="ECO:0000256" key="4">
    <source>
        <dbReference type="PROSITE-ProRule" id="PRU00207"/>
    </source>
</evidence>
<dbReference type="Proteomes" id="UP001221757">
    <property type="component" value="Unassembled WGS sequence"/>
</dbReference>
<evidence type="ECO:0000256" key="1">
    <source>
        <dbReference type="ARBA" id="ARBA00022723"/>
    </source>
</evidence>
<feature type="region of interest" description="Disordered" evidence="5">
    <location>
        <begin position="279"/>
        <end position="311"/>
    </location>
</feature>
<accession>A0AAD7GRD3</accession>
<dbReference type="AlphaFoldDB" id="A0AAD7GRD3"/>
<feature type="domain" description="TRAF-type" evidence="7">
    <location>
        <begin position="152"/>
        <end position="205"/>
    </location>
</feature>
<dbReference type="InterPro" id="IPR017907">
    <property type="entry name" value="Znf_RING_CS"/>
</dbReference>
<name>A0AAD7GRD3_MYCRO</name>
<feature type="zinc finger region" description="TRAF-type" evidence="4">
    <location>
        <begin position="152"/>
        <end position="205"/>
    </location>
</feature>
<dbReference type="PANTHER" id="PTHR10131">
    <property type="entry name" value="TNF RECEPTOR ASSOCIATED FACTOR"/>
    <property type="match status" value="1"/>
</dbReference>
<dbReference type="InterPro" id="IPR001841">
    <property type="entry name" value="Znf_RING"/>
</dbReference>
<comment type="caution">
    <text evidence="8">The sequence shown here is derived from an EMBL/GenBank/DDBJ whole genome shotgun (WGS) entry which is preliminary data.</text>
</comment>
<dbReference type="InterPro" id="IPR001293">
    <property type="entry name" value="Znf_TRAF"/>
</dbReference>
<keyword evidence="2 4" id="KW-0863">Zinc-finger</keyword>
<dbReference type="Pfam" id="PF02176">
    <property type="entry name" value="zf-TRAF"/>
    <property type="match status" value="1"/>
</dbReference>
<sequence>MLFNYVADPNSNLLCCICRMPFIDPVTTRTCSHTFCKDCIVQAISHARQCPIDRSALSLDDLLPANSIIRSLVDELIVECIHRTSGCTHTCQRQRLASHIKDACPYSRVGCPKGECDQTLARKDAESHRCIHKLVPCDLCGTEIELDELEDHTLKCTDSTITCQSCSLELPRFNLASHNNTCPAVIIPCLHASNGCAWTGPRDTLASTHIPSCPFEAIKGFFALNNPKFERIAEDNLVLRHRVDTLETLVQNMKRELQSAKTALGPWYRPDGVYAYSTPSSDLPPDLQSSRASTSRRFSQVGETSPHAGAFDQAPQDVFAAYFPSEAEDPYAPIRTSFDLASRRRTLPAGWEPPQFSPNARPAAQHTVAPLNLSTTLEGALAGMRESVVALGGAVDSLGRRNDIALTNEALRLNEEVMSLRANVHGLRMQVHAIMMDRNAQATGRSDANILGGDGAWPPQARFYYPQAISQPGQSITKL</sequence>
<dbReference type="SUPFAM" id="SSF49599">
    <property type="entry name" value="TRAF domain-like"/>
    <property type="match status" value="1"/>
</dbReference>
<dbReference type="PANTHER" id="PTHR10131:SF94">
    <property type="entry name" value="TNF RECEPTOR-ASSOCIATED FACTOR 4"/>
    <property type="match status" value="1"/>
</dbReference>
<keyword evidence="3 4" id="KW-0862">Zinc</keyword>
<reference evidence="8" key="1">
    <citation type="submission" date="2023-03" db="EMBL/GenBank/DDBJ databases">
        <title>Massive genome expansion in bonnet fungi (Mycena s.s.) driven by repeated elements and novel gene families across ecological guilds.</title>
        <authorList>
            <consortium name="Lawrence Berkeley National Laboratory"/>
            <person name="Harder C.B."/>
            <person name="Miyauchi S."/>
            <person name="Viragh M."/>
            <person name="Kuo A."/>
            <person name="Thoen E."/>
            <person name="Andreopoulos B."/>
            <person name="Lu D."/>
            <person name="Skrede I."/>
            <person name="Drula E."/>
            <person name="Henrissat B."/>
            <person name="Morin E."/>
            <person name="Kohler A."/>
            <person name="Barry K."/>
            <person name="LaButti K."/>
            <person name="Morin E."/>
            <person name="Salamov A."/>
            <person name="Lipzen A."/>
            <person name="Mereny Z."/>
            <person name="Hegedus B."/>
            <person name="Baldrian P."/>
            <person name="Stursova M."/>
            <person name="Weitz H."/>
            <person name="Taylor A."/>
            <person name="Grigoriev I.V."/>
            <person name="Nagy L.G."/>
            <person name="Martin F."/>
            <person name="Kauserud H."/>
        </authorList>
    </citation>
    <scope>NUCLEOTIDE SEQUENCE</scope>
    <source>
        <strain evidence="8">CBHHK067</strain>
    </source>
</reference>